<dbReference type="OMA" id="RYHTEAS"/>
<dbReference type="Pfam" id="PF01294">
    <property type="entry name" value="Ribosomal_L13e"/>
    <property type="match status" value="1"/>
</dbReference>
<comment type="similarity">
    <text evidence="1 4">Belongs to the eukaryotic ribosomal protein eL13 family.</text>
</comment>
<dbReference type="EMBL" id="AGNL01002357">
    <property type="protein sequence ID" value="EJK76287.1"/>
    <property type="molecule type" value="Genomic_DNA"/>
</dbReference>
<name>K0TQM1_THAOC</name>
<evidence type="ECO:0000313" key="6">
    <source>
        <dbReference type="Proteomes" id="UP000266841"/>
    </source>
</evidence>
<dbReference type="AlphaFoldDB" id="K0TQM1"/>
<evidence type="ECO:0000313" key="5">
    <source>
        <dbReference type="EMBL" id="EJK76287.1"/>
    </source>
</evidence>
<dbReference type="InterPro" id="IPR018256">
    <property type="entry name" value="Ribosomal_eL13_CS"/>
</dbReference>
<proteinExistence type="inferred from homology"/>
<dbReference type="InterPro" id="IPR001380">
    <property type="entry name" value="Ribosomal_eL13"/>
</dbReference>
<dbReference type="GO" id="GO:0003723">
    <property type="term" value="F:RNA binding"/>
    <property type="evidence" value="ECO:0007669"/>
    <property type="project" value="TreeGrafter"/>
</dbReference>
<evidence type="ECO:0000256" key="4">
    <source>
        <dbReference type="RuleBase" id="RU000572"/>
    </source>
</evidence>
<dbReference type="PANTHER" id="PTHR11722">
    <property type="entry name" value="60S RIBOSOMAL PROTEIN L13"/>
    <property type="match status" value="1"/>
</dbReference>
<gene>
    <name evidence="5" type="ORF">THAOC_01961</name>
</gene>
<dbReference type="eggNOG" id="KOG3295">
    <property type="taxonomic scope" value="Eukaryota"/>
</dbReference>
<evidence type="ECO:0000256" key="2">
    <source>
        <dbReference type="ARBA" id="ARBA00022980"/>
    </source>
</evidence>
<dbReference type="Proteomes" id="UP000266841">
    <property type="component" value="Unassembled WGS sequence"/>
</dbReference>
<dbReference type="GO" id="GO:0003735">
    <property type="term" value="F:structural constituent of ribosome"/>
    <property type="evidence" value="ECO:0007669"/>
    <property type="project" value="InterPro"/>
</dbReference>
<protein>
    <recommendedName>
        <fullName evidence="4">60S ribosomal protein L13</fullName>
    </recommendedName>
</protein>
<keyword evidence="2 4" id="KW-0689">Ribosomal protein</keyword>
<reference evidence="5 6" key="1">
    <citation type="journal article" date="2012" name="Genome Biol.">
        <title>Genome and low-iron response of an oceanic diatom adapted to chronic iron limitation.</title>
        <authorList>
            <person name="Lommer M."/>
            <person name="Specht M."/>
            <person name="Roy A.S."/>
            <person name="Kraemer L."/>
            <person name="Andreson R."/>
            <person name="Gutowska M.A."/>
            <person name="Wolf J."/>
            <person name="Bergner S.V."/>
            <person name="Schilhabel M.B."/>
            <person name="Klostermeier U.C."/>
            <person name="Beiko R.G."/>
            <person name="Rosenstiel P."/>
            <person name="Hippler M."/>
            <person name="Laroche J."/>
        </authorList>
    </citation>
    <scope>NUCLEOTIDE SEQUENCE [LARGE SCALE GENOMIC DNA]</scope>
    <source>
        <strain evidence="5 6">CCMP1005</strain>
    </source>
</reference>
<dbReference type="GO" id="GO:0022625">
    <property type="term" value="C:cytosolic large ribosomal subunit"/>
    <property type="evidence" value="ECO:0007669"/>
    <property type="project" value="TreeGrafter"/>
</dbReference>
<dbReference type="PROSITE" id="PS01104">
    <property type="entry name" value="RIBOSOMAL_L13E"/>
    <property type="match status" value="1"/>
</dbReference>
<keyword evidence="6" id="KW-1185">Reference proteome</keyword>
<evidence type="ECO:0000256" key="1">
    <source>
        <dbReference type="ARBA" id="ARBA00005640"/>
    </source>
</evidence>
<keyword evidence="3 4" id="KW-0687">Ribonucleoprotein</keyword>
<accession>K0TQM1</accession>
<comment type="caution">
    <text evidence="5">The sequence shown here is derived from an EMBL/GenBank/DDBJ whole genome shotgun (WGS) entry which is preliminary data.</text>
</comment>
<sequence>MVKHNNVIPNIHCHKKYLESSRGPLKVKLSLNQAGKKKSRRLARAARAAAIAPRPLKLLRPAVHCQTQRYSAKVRLGKGFTLEELKAAGLTAKYARTIGIAVDHRRTNKSAESLAANVARLNEYKSKVIVFPKKRMSATKSGDSSAEECKAASQYSGTVLPLVKPAKEIVLEDVPEQEVSAFTQMRLAAKETRVAGHRASVANRKE</sequence>
<dbReference type="HAMAP" id="MF_00499">
    <property type="entry name" value="Ribosomal_eL13"/>
    <property type="match status" value="1"/>
</dbReference>
<dbReference type="GO" id="GO:0006412">
    <property type="term" value="P:translation"/>
    <property type="evidence" value="ECO:0007669"/>
    <property type="project" value="InterPro"/>
</dbReference>
<evidence type="ECO:0000256" key="3">
    <source>
        <dbReference type="ARBA" id="ARBA00023274"/>
    </source>
</evidence>
<dbReference type="PANTHER" id="PTHR11722:SF0">
    <property type="entry name" value="LARGE RIBOSOMAL SUBUNIT PROTEIN EL13"/>
    <property type="match status" value="1"/>
</dbReference>
<dbReference type="OrthoDB" id="10264538at2759"/>
<organism evidence="5 6">
    <name type="scientific">Thalassiosira oceanica</name>
    <name type="common">Marine diatom</name>
    <dbReference type="NCBI Taxonomy" id="159749"/>
    <lineage>
        <taxon>Eukaryota</taxon>
        <taxon>Sar</taxon>
        <taxon>Stramenopiles</taxon>
        <taxon>Ochrophyta</taxon>
        <taxon>Bacillariophyta</taxon>
        <taxon>Coscinodiscophyceae</taxon>
        <taxon>Thalassiosirophycidae</taxon>
        <taxon>Thalassiosirales</taxon>
        <taxon>Thalassiosiraceae</taxon>
        <taxon>Thalassiosira</taxon>
    </lineage>
</organism>